<dbReference type="PANTHER" id="PTHR40055">
    <property type="entry name" value="TRANSCRIPTIONAL REGULATOR YGIV-RELATED"/>
    <property type="match status" value="1"/>
</dbReference>
<keyword evidence="3" id="KW-1185">Reference proteome</keyword>
<dbReference type="AlphaFoldDB" id="A0A1M6M9X0"/>
<proteinExistence type="predicted"/>
<dbReference type="Proteomes" id="UP000184543">
    <property type="component" value="Unassembled WGS sequence"/>
</dbReference>
<dbReference type="InterPro" id="IPR011256">
    <property type="entry name" value="Reg_factor_effector_dom_sf"/>
</dbReference>
<organism evidence="2 3">
    <name type="scientific">Pseudozobellia thermophila</name>
    <dbReference type="NCBI Taxonomy" id="192903"/>
    <lineage>
        <taxon>Bacteria</taxon>
        <taxon>Pseudomonadati</taxon>
        <taxon>Bacteroidota</taxon>
        <taxon>Flavobacteriia</taxon>
        <taxon>Flavobacteriales</taxon>
        <taxon>Flavobacteriaceae</taxon>
        <taxon>Pseudozobellia</taxon>
    </lineage>
</organism>
<dbReference type="InterPro" id="IPR050908">
    <property type="entry name" value="SmbC-like"/>
</dbReference>
<dbReference type="EMBL" id="FQYU01000009">
    <property type="protein sequence ID" value="SHJ80214.1"/>
    <property type="molecule type" value="Genomic_DNA"/>
</dbReference>
<sequence>MTPMEDGQMALGPRMVELPPKKLVGRSLRMTLANDRTFELWNGFMANKKKVGKKVGTDLYSVQVYADADMPQFGPTTEFTKWAAVEVSDFTDREADFETMTLCGGLYAVFVHKGRADRFPRTMEFIFQEWLPSSAYELDDRPHFELLGEKYRNNDPDSEEEVWVPVKKK</sequence>
<dbReference type="InterPro" id="IPR010499">
    <property type="entry name" value="AraC_E-bd"/>
</dbReference>
<evidence type="ECO:0000313" key="3">
    <source>
        <dbReference type="Proteomes" id="UP000184543"/>
    </source>
</evidence>
<evidence type="ECO:0000259" key="1">
    <source>
        <dbReference type="SMART" id="SM00871"/>
    </source>
</evidence>
<dbReference type="Pfam" id="PF06445">
    <property type="entry name" value="GyrI-like"/>
    <property type="match status" value="1"/>
</dbReference>
<name>A0A1M6M9X0_9FLAO</name>
<accession>A0A1M6M9X0</accession>
<dbReference type="Gene3D" id="3.20.80.10">
    <property type="entry name" value="Regulatory factor, effector binding domain"/>
    <property type="match status" value="1"/>
</dbReference>
<gene>
    <name evidence="2" type="ORF">SAMN04488513_10957</name>
</gene>
<dbReference type="STRING" id="192903.SAMN04488513_10957"/>
<dbReference type="SUPFAM" id="SSF55136">
    <property type="entry name" value="Probable bacterial effector-binding domain"/>
    <property type="match status" value="1"/>
</dbReference>
<dbReference type="InterPro" id="IPR029442">
    <property type="entry name" value="GyrI-like"/>
</dbReference>
<reference evidence="3" key="1">
    <citation type="submission" date="2016-11" db="EMBL/GenBank/DDBJ databases">
        <authorList>
            <person name="Varghese N."/>
            <person name="Submissions S."/>
        </authorList>
    </citation>
    <scope>NUCLEOTIDE SEQUENCE [LARGE SCALE GENOMIC DNA]</scope>
    <source>
        <strain evidence="3">DSM 19858</strain>
    </source>
</reference>
<dbReference type="SMART" id="SM00871">
    <property type="entry name" value="AraC_E_bind"/>
    <property type="match status" value="1"/>
</dbReference>
<dbReference type="PANTHER" id="PTHR40055:SF1">
    <property type="entry name" value="TRANSCRIPTIONAL REGULATOR YGIV-RELATED"/>
    <property type="match status" value="1"/>
</dbReference>
<evidence type="ECO:0000313" key="2">
    <source>
        <dbReference type="EMBL" id="SHJ80214.1"/>
    </source>
</evidence>
<protein>
    <submittedName>
        <fullName evidence="2">AraC family transcriptional regulator</fullName>
    </submittedName>
</protein>
<feature type="domain" description="AraC effector-binding" evidence="1">
    <location>
        <begin position="11"/>
        <end position="167"/>
    </location>
</feature>